<organism evidence="2 3">
    <name type="scientific">Candidatus Methanobinarius endosymbioticus</name>
    <dbReference type="NCBI Taxonomy" id="2006182"/>
    <lineage>
        <taxon>Archaea</taxon>
        <taxon>Methanobacteriati</taxon>
        <taxon>Methanobacteriota</taxon>
        <taxon>Methanomada group</taxon>
        <taxon>Methanobacteria</taxon>
        <taxon>Methanobacteriales</taxon>
        <taxon>Methanobacteriaceae</taxon>
        <taxon>Candidatus Methanobinarius</taxon>
    </lineage>
</organism>
<proteinExistence type="predicted"/>
<feature type="transmembrane region" description="Helical" evidence="1">
    <location>
        <begin position="73"/>
        <end position="97"/>
    </location>
</feature>
<sequence>MVQRKSNHRCTRTIRIFRINNNRNVTFINAVYFGNGGAIQSTNIETTITVINCTFINNTSLNTTNNTAVDGRVLQSIIMALQIFLVVILLIIMDVMVEQHIYTVRI</sequence>
<dbReference type="EMBL" id="NIZT01000008">
    <property type="protein sequence ID" value="RBQ24260.1"/>
    <property type="molecule type" value="Genomic_DNA"/>
</dbReference>
<protein>
    <submittedName>
        <fullName evidence="2">Uncharacterized protein</fullName>
    </submittedName>
</protein>
<gene>
    <name evidence="2" type="ORF">ALNOE001_03850</name>
</gene>
<name>A0A366MF05_9EURY</name>
<reference evidence="2 3" key="1">
    <citation type="submission" date="2018-06" db="EMBL/GenBank/DDBJ databases">
        <title>Genomic insight into two independent archaeal endosymbiosis events.</title>
        <authorList>
            <person name="Lind A.E."/>
            <person name="Lewis W.H."/>
            <person name="Spang A."/>
            <person name="Guy L."/>
            <person name="Embley M.T."/>
            <person name="Ettema T.J.G."/>
        </authorList>
    </citation>
    <scope>NUCLEOTIDE SEQUENCE [LARGE SCALE GENOMIC DNA]</scope>
    <source>
        <strain evidence="2">NOE</strain>
    </source>
</reference>
<keyword evidence="1" id="KW-0812">Transmembrane</keyword>
<keyword evidence="1" id="KW-1133">Transmembrane helix</keyword>
<dbReference type="AlphaFoldDB" id="A0A366MF05"/>
<evidence type="ECO:0000313" key="2">
    <source>
        <dbReference type="EMBL" id="RBQ24260.1"/>
    </source>
</evidence>
<evidence type="ECO:0000256" key="1">
    <source>
        <dbReference type="SAM" id="Phobius"/>
    </source>
</evidence>
<accession>A0A366MF05</accession>
<keyword evidence="1" id="KW-0472">Membrane</keyword>
<keyword evidence="3" id="KW-1185">Reference proteome</keyword>
<evidence type="ECO:0000313" key="3">
    <source>
        <dbReference type="Proteomes" id="UP000253099"/>
    </source>
</evidence>
<dbReference type="Proteomes" id="UP000253099">
    <property type="component" value="Unassembled WGS sequence"/>
</dbReference>
<comment type="caution">
    <text evidence="2">The sequence shown here is derived from an EMBL/GenBank/DDBJ whole genome shotgun (WGS) entry which is preliminary data.</text>
</comment>